<dbReference type="SUPFAM" id="SSF48371">
    <property type="entry name" value="ARM repeat"/>
    <property type="match status" value="1"/>
</dbReference>
<protein>
    <submittedName>
        <fullName evidence="1">Uncharacterized protein</fullName>
    </submittedName>
</protein>
<dbReference type="InterPro" id="IPR016024">
    <property type="entry name" value="ARM-type_fold"/>
</dbReference>
<dbReference type="KEGG" id="dai:Desaci_1977"/>
<dbReference type="SUPFAM" id="SSF52540">
    <property type="entry name" value="P-loop containing nucleoside triphosphate hydrolases"/>
    <property type="match status" value="1"/>
</dbReference>
<dbReference type="Proteomes" id="UP000002892">
    <property type="component" value="Chromosome"/>
</dbReference>
<gene>
    <name evidence="1" type="ordered locus">Desaci_1977</name>
</gene>
<dbReference type="Gene3D" id="3.40.50.300">
    <property type="entry name" value="P-loop containing nucleotide triphosphate hydrolases"/>
    <property type="match status" value="1"/>
</dbReference>
<dbReference type="OrthoDB" id="1803978at2"/>
<dbReference type="HOGENOM" id="CLU_258051_0_0_9"/>
<proteinExistence type="predicted"/>
<organism evidence="1 2">
    <name type="scientific">Desulfosporosinus acidiphilus (strain DSM 22704 / JCM 16185 / SJ4)</name>
    <dbReference type="NCBI Taxonomy" id="646529"/>
    <lineage>
        <taxon>Bacteria</taxon>
        <taxon>Bacillati</taxon>
        <taxon>Bacillota</taxon>
        <taxon>Clostridia</taxon>
        <taxon>Eubacteriales</taxon>
        <taxon>Desulfitobacteriaceae</taxon>
        <taxon>Desulfosporosinus</taxon>
    </lineage>
</organism>
<name>I4D580_DESAJ</name>
<dbReference type="EMBL" id="CP003639">
    <property type="protein sequence ID" value="AFM40954.1"/>
    <property type="molecule type" value="Genomic_DNA"/>
</dbReference>
<keyword evidence="2" id="KW-1185">Reference proteome</keyword>
<dbReference type="InterPro" id="IPR027417">
    <property type="entry name" value="P-loop_NTPase"/>
</dbReference>
<evidence type="ECO:0000313" key="1">
    <source>
        <dbReference type="EMBL" id="AFM40954.1"/>
    </source>
</evidence>
<dbReference type="eggNOG" id="COG0846">
    <property type="taxonomic scope" value="Bacteria"/>
</dbReference>
<dbReference type="Pfam" id="PF13289">
    <property type="entry name" value="SIR2_2"/>
    <property type="match status" value="1"/>
</dbReference>
<dbReference type="STRING" id="646529.Desaci_1977"/>
<sequence length="1345" mass="153455">MLNAWGYTLVIFSNSSRLTFIIGSGMMLVHDKKLTFTELMNYNVDNQGVFDSILENIHSLIPFVGAGLSAFVYPNWHKFLEDIFKKISSPENDEYFIKLLNEYKYEEAATLLKYERGNANFFDDIKQTFGSNKLNDITLNQEFHKQAVYLLPFLFKGLLITTNFDQVLEKTYNLNGIPFNSIGHPGHNEMLNWALRTQNQTTLYKFHGDISEVGKLVLTKESYDYYYNPSGDLVRELSKCFKQRSMLFLGCSLNTDRTMTVLEKTLEDGFVNYAIIDSDAQNIREKSRKLANKGIRAILYPKGQHGSVRMILEGLLERMNKTAFQRLTYYENQIHNKVDNRFVYTAESVGFFGREEEIKRLIEFCTADLGDHYVKWWAITGAGGSGKSRLAYEVRKELVSKNWDVIIPKQYDFNGLQKISENLNKNTLFILDYVYAYAKDIGKWFEVLYNTPSTIVKRIILIERDGTNIINSSWVNLMKDGTISSRTIDDTCYQKNFLFLNNLESKAILRIMLDFAKNYNKSLSDYSVSILYKILQDIDPELSRPLYALFLVDAFLENKNPLKWKRNDVLNYIIERETKRYQNELNFISNDQKFKKAFLRIKVLATILRGLNIQTEALNFCNNDWQVLCSKSENYDSTEEMLLDTNLIRKDNVNDYIFTPINPDLIGEYFVLSELLKEKKNNVENIINNSWKKPVEAFQFFSKLFIDYIDIMHERKDLIKLMIEPILEENNIFQEGLFSLFLVHLTLVADKSIIESVIVKLRALAKRYKHNAIFLKRLANGLSNLTDKQDELGAMASVAELRLLVKKYPDIADIVISYANGLVNLSVKQDVTGANTTVTELRALLNEYDNIIWLAVALARGLNNLSIKQNEIGASSTVGELKILANNYPYLSEIVVEFSKGLLNLTTLLNKNDALLAVNELGDLIKKYPQNIDVIVGYAKGLANLVIKQDETGSMSTINELKALINEYSNIEGVIGELARGLLNLSVKQDESKVTETIAELKALLKEHCDNKIVIKCFASGLANQSRKQDEEGVAATTTELRLLAHEYPENVNIKECLAKTLNNLANKQDETGATITVTELKELVEEYSDNQEILVSYIYGLNNLSIKQDVAALTITINTLRSMKNKYPNNIEVIKSLANALLNLSYKEDNETVLVMTIAELRKLVATYSYNMEVVVYLAQGLVNLLARQNEVSAKDTIEEIKMLAFKYPDNENIIVALANGLFNMCYKQNEVDGTVTVNEIRALAKKYSHIVEVIGMLARALNNLLAKQNELNALITIAEIKVLFQKYPNIDEVVLALARGLFNLSSLQNEKDANITISELQELAKMYPTNYDINEILLEINQG</sequence>
<evidence type="ECO:0000313" key="2">
    <source>
        <dbReference type="Proteomes" id="UP000002892"/>
    </source>
</evidence>
<dbReference type="RefSeq" id="WP_014826959.1">
    <property type="nucleotide sequence ID" value="NC_018068.1"/>
</dbReference>
<reference evidence="1 2" key="1">
    <citation type="journal article" date="2012" name="J. Bacteriol.">
        <title>Complete genome sequences of Desulfosporosinus orientis DSM765T, Desulfosporosinus youngiae DSM17734T, Desulfosporosinus meridiei DSM13257T, and Desulfosporosinus acidiphilus DSM22704T.</title>
        <authorList>
            <person name="Pester M."/>
            <person name="Brambilla E."/>
            <person name="Alazard D."/>
            <person name="Rattei T."/>
            <person name="Weinmaier T."/>
            <person name="Han J."/>
            <person name="Lucas S."/>
            <person name="Lapidus A."/>
            <person name="Cheng J.F."/>
            <person name="Goodwin L."/>
            <person name="Pitluck S."/>
            <person name="Peters L."/>
            <person name="Ovchinnikova G."/>
            <person name="Teshima H."/>
            <person name="Detter J.C."/>
            <person name="Han C.S."/>
            <person name="Tapia R."/>
            <person name="Land M.L."/>
            <person name="Hauser L."/>
            <person name="Kyrpides N.C."/>
            <person name="Ivanova N.N."/>
            <person name="Pagani I."/>
            <person name="Huntmann M."/>
            <person name="Wei C.L."/>
            <person name="Davenport K.W."/>
            <person name="Daligault H."/>
            <person name="Chain P.S."/>
            <person name="Chen A."/>
            <person name="Mavromatis K."/>
            <person name="Markowitz V."/>
            <person name="Szeto E."/>
            <person name="Mikhailova N."/>
            <person name="Pati A."/>
            <person name="Wagner M."/>
            <person name="Woyke T."/>
            <person name="Ollivier B."/>
            <person name="Klenk H.P."/>
            <person name="Spring S."/>
            <person name="Loy A."/>
        </authorList>
    </citation>
    <scope>NUCLEOTIDE SEQUENCE [LARGE SCALE GENOMIC DNA]</scope>
    <source>
        <strain evidence="2">DSM 22704 / JCM 16185 / SJ4</strain>
    </source>
</reference>
<accession>I4D580</accession>